<keyword evidence="10" id="KW-0472">Membrane</keyword>
<dbReference type="EMBL" id="JBBDGM010000011">
    <property type="protein sequence ID" value="MEJ1089259.1"/>
    <property type="molecule type" value="Genomic_DNA"/>
</dbReference>
<evidence type="ECO:0000256" key="6">
    <source>
        <dbReference type="ARBA" id="ARBA00022777"/>
    </source>
</evidence>
<evidence type="ECO:0000313" key="14">
    <source>
        <dbReference type="Proteomes" id="UP001371224"/>
    </source>
</evidence>
<organism evidence="13 14">
    <name type="scientific">Microbacterium bandirmense</name>
    <dbReference type="NCBI Taxonomy" id="3122050"/>
    <lineage>
        <taxon>Bacteria</taxon>
        <taxon>Bacillati</taxon>
        <taxon>Actinomycetota</taxon>
        <taxon>Actinomycetes</taxon>
        <taxon>Micrococcales</taxon>
        <taxon>Microbacteriaceae</taxon>
        <taxon>Microbacterium</taxon>
    </lineage>
</organism>
<dbReference type="InterPro" id="IPR011712">
    <property type="entry name" value="Sig_transdc_His_kin_sub3_dim/P"/>
</dbReference>
<evidence type="ECO:0000256" key="8">
    <source>
        <dbReference type="ARBA" id="ARBA00023012"/>
    </source>
</evidence>
<dbReference type="PANTHER" id="PTHR24421">
    <property type="entry name" value="NITRATE/NITRITE SENSOR PROTEIN NARX-RELATED"/>
    <property type="match status" value="1"/>
</dbReference>
<dbReference type="GO" id="GO:0016301">
    <property type="term" value="F:kinase activity"/>
    <property type="evidence" value="ECO:0007669"/>
    <property type="project" value="UniProtKB-KW"/>
</dbReference>
<evidence type="ECO:0000259" key="12">
    <source>
        <dbReference type="Pfam" id="PF23539"/>
    </source>
</evidence>
<reference evidence="13 14" key="1">
    <citation type="submission" date="2024-02" db="EMBL/GenBank/DDBJ databases">
        <authorList>
            <person name="Saticioglu I.B."/>
        </authorList>
    </citation>
    <scope>NUCLEOTIDE SEQUENCE [LARGE SCALE GENOMIC DNA]</scope>
    <source>
        <strain evidence="13 14">Mu-80</strain>
    </source>
</reference>
<feature type="transmembrane region" description="Helical" evidence="10">
    <location>
        <begin position="92"/>
        <end position="113"/>
    </location>
</feature>
<feature type="domain" description="DUF7134" evidence="12">
    <location>
        <begin position="28"/>
        <end position="161"/>
    </location>
</feature>
<accession>A0ABU8LD68</accession>
<dbReference type="InterPro" id="IPR036890">
    <property type="entry name" value="HATPase_C_sf"/>
</dbReference>
<dbReference type="EC" id="2.7.13.3" evidence="2"/>
<evidence type="ECO:0000256" key="10">
    <source>
        <dbReference type="SAM" id="Phobius"/>
    </source>
</evidence>
<evidence type="ECO:0000259" key="11">
    <source>
        <dbReference type="Pfam" id="PF07730"/>
    </source>
</evidence>
<dbReference type="RefSeq" id="WP_337332903.1">
    <property type="nucleotide sequence ID" value="NZ_JBBDGM010000011.1"/>
</dbReference>
<gene>
    <name evidence="13" type="ORF">WDU99_13135</name>
</gene>
<evidence type="ECO:0000256" key="2">
    <source>
        <dbReference type="ARBA" id="ARBA00012438"/>
    </source>
</evidence>
<keyword evidence="10" id="KW-0812">Transmembrane</keyword>
<feature type="transmembrane region" description="Helical" evidence="10">
    <location>
        <begin position="69"/>
        <end position="85"/>
    </location>
</feature>
<feature type="transmembrane region" description="Helical" evidence="10">
    <location>
        <begin position="133"/>
        <end position="152"/>
    </location>
</feature>
<feature type="transmembrane region" description="Helical" evidence="10">
    <location>
        <begin position="37"/>
        <end position="57"/>
    </location>
</feature>
<evidence type="ECO:0000256" key="3">
    <source>
        <dbReference type="ARBA" id="ARBA00022553"/>
    </source>
</evidence>
<feature type="compositionally biased region" description="Low complexity" evidence="9">
    <location>
        <begin position="408"/>
        <end position="424"/>
    </location>
</feature>
<dbReference type="InterPro" id="IPR055558">
    <property type="entry name" value="DUF7134"/>
</dbReference>
<dbReference type="SUPFAM" id="SSF55874">
    <property type="entry name" value="ATPase domain of HSP90 chaperone/DNA topoisomerase II/histidine kinase"/>
    <property type="match status" value="1"/>
</dbReference>
<evidence type="ECO:0000256" key="7">
    <source>
        <dbReference type="ARBA" id="ARBA00022840"/>
    </source>
</evidence>
<keyword evidence="7" id="KW-0067">ATP-binding</keyword>
<keyword evidence="14" id="KW-1185">Reference proteome</keyword>
<sequence length="462" mass="48247">MSDPRSSSSADISADEELRLPRPPGVIRRFWARHPRIADALIALICLLLSLGANATFPDTAEPMSVGEIVFLSVVIVGASVLLMWRRRRPEIVLAAAIVVELLLLAMTGSTGAPMLTVAVYSLAVYRSTRMCWIGLGTSVLLVAALACGLLPGGAITVQQAINAGLATAIPSLIGALIGINVGNRKRYLEAIIDRSRQLLVERDQQAQLAAAAERDRIAREMHDIVSHSLTVVVALSEGAAATDDRERAREASTAAAATARNALTEMRSMLGVLRDGASDSPLAPLQAADPAEIVTAARQAGFAASLSVRGRPPETPALRLAIGRIVQEAVTNAMRHAPTTRMIDVRIDYDAAPIVIEVINDGAPGSPSEGGFGLRGLAERASLLGGTLVSAPAGEGRWMLRAELPHGEPSAGEGEPPSSPLLSDAAPTHSRDSAGAATTSRGDDSHDPVPGPVPETPEDTP</sequence>
<evidence type="ECO:0000313" key="13">
    <source>
        <dbReference type="EMBL" id="MEJ1089259.1"/>
    </source>
</evidence>
<dbReference type="PANTHER" id="PTHR24421:SF10">
    <property type="entry name" value="NITRATE_NITRITE SENSOR PROTEIN NARQ"/>
    <property type="match status" value="1"/>
</dbReference>
<keyword evidence="10" id="KW-1133">Transmembrane helix</keyword>
<dbReference type="Gene3D" id="1.20.5.1930">
    <property type="match status" value="1"/>
</dbReference>
<dbReference type="CDD" id="cd16917">
    <property type="entry name" value="HATPase_UhpB-NarQ-NarX-like"/>
    <property type="match status" value="1"/>
</dbReference>
<dbReference type="Gene3D" id="3.30.565.10">
    <property type="entry name" value="Histidine kinase-like ATPase, C-terminal domain"/>
    <property type="match status" value="1"/>
</dbReference>
<dbReference type="Pfam" id="PF07730">
    <property type="entry name" value="HisKA_3"/>
    <property type="match status" value="1"/>
</dbReference>
<evidence type="ECO:0000256" key="4">
    <source>
        <dbReference type="ARBA" id="ARBA00022679"/>
    </source>
</evidence>
<dbReference type="Pfam" id="PF23539">
    <property type="entry name" value="DUF7134"/>
    <property type="match status" value="1"/>
</dbReference>
<feature type="transmembrane region" description="Helical" evidence="10">
    <location>
        <begin position="164"/>
        <end position="183"/>
    </location>
</feature>
<keyword evidence="5" id="KW-0547">Nucleotide-binding</keyword>
<keyword evidence="6 13" id="KW-0418">Kinase</keyword>
<comment type="caution">
    <text evidence="13">The sequence shown here is derived from an EMBL/GenBank/DDBJ whole genome shotgun (WGS) entry which is preliminary data.</text>
</comment>
<feature type="region of interest" description="Disordered" evidence="9">
    <location>
        <begin position="406"/>
        <end position="462"/>
    </location>
</feature>
<proteinExistence type="predicted"/>
<keyword evidence="4" id="KW-0808">Transferase</keyword>
<evidence type="ECO:0000256" key="1">
    <source>
        <dbReference type="ARBA" id="ARBA00000085"/>
    </source>
</evidence>
<protein>
    <recommendedName>
        <fullName evidence="2">histidine kinase</fullName>
        <ecNumber evidence="2">2.7.13.3</ecNumber>
    </recommendedName>
</protein>
<evidence type="ECO:0000256" key="5">
    <source>
        <dbReference type="ARBA" id="ARBA00022741"/>
    </source>
</evidence>
<keyword evidence="3" id="KW-0597">Phosphoprotein</keyword>
<evidence type="ECO:0000256" key="9">
    <source>
        <dbReference type="SAM" id="MobiDB-lite"/>
    </source>
</evidence>
<feature type="domain" description="Signal transduction histidine kinase subgroup 3 dimerisation and phosphoacceptor" evidence="11">
    <location>
        <begin position="214"/>
        <end position="277"/>
    </location>
</feature>
<keyword evidence="8" id="KW-0902">Two-component regulatory system</keyword>
<comment type="catalytic activity">
    <reaction evidence="1">
        <text>ATP + protein L-histidine = ADP + protein N-phospho-L-histidine.</text>
        <dbReference type="EC" id="2.7.13.3"/>
    </reaction>
</comment>
<dbReference type="Proteomes" id="UP001371224">
    <property type="component" value="Unassembled WGS sequence"/>
</dbReference>
<name>A0ABU8LD68_9MICO</name>
<dbReference type="InterPro" id="IPR050482">
    <property type="entry name" value="Sensor_HK_TwoCompSys"/>
</dbReference>